<protein>
    <submittedName>
        <fullName evidence="2">Uncharacterized protein</fullName>
    </submittedName>
</protein>
<accession>A0ABQ3EF18</accession>
<proteinExistence type="predicted"/>
<name>A0ABQ3EF18_9HYPH</name>
<dbReference type="RefSeq" id="WP_189437363.1">
    <property type="nucleotide sequence ID" value="NZ_BMXE01000004.1"/>
</dbReference>
<comment type="caution">
    <text evidence="2">The sequence shown here is derived from an EMBL/GenBank/DDBJ whole genome shotgun (WGS) entry which is preliminary data.</text>
</comment>
<keyword evidence="1" id="KW-0175">Coiled coil</keyword>
<reference evidence="3" key="1">
    <citation type="journal article" date="2019" name="Int. J. Syst. Evol. Microbiol.">
        <title>The Global Catalogue of Microorganisms (GCM) 10K type strain sequencing project: providing services to taxonomists for standard genome sequencing and annotation.</title>
        <authorList>
            <consortium name="The Broad Institute Genomics Platform"/>
            <consortium name="The Broad Institute Genome Sequencing Center for Infectious Disease"/>
            <person name="Wu L."/>
            <person name="Ma J."/>
        </authorList>
    </citation>
    <scope>NUCLEOTIDE SEQUENCE [LARGE SCALE GENOMIC DNA]</scope>
    <source>
        <strain evidence="3">KCTC 12861</strain>
    </source>
</reference>
<gene>
    <name evidence="2" type="ORF">GCM10007094_27720</name>
</gene>
<keyword evidence="3" id="KW-1185">Reference proteome</keyword>
<dbReference type="EMBL" id="BMXE01000004">
    <property type="protein sequence ID" value="GHB36549.1"/>
    <property type="molecule type" value="Genomic_DNA"/>
</dbReference>
<evidence type="ECO:0000256" key="1">
    <source>
        <dbReference type="SAM" id="Coils"/>
    </source>
</evidence>
<evidence type="ECO:0000313" key="3">
    <source>
        <dbReference type="Proteomes" id="UP000637980"/>
    </source>
</evidence>
<sequence>MVTIESSESITAWGEQTFGKVSDLNALIERAREELEVLQQAIENGDSVRDVVADAAEIAILLHRLVGLHGAELSFAIDEKMARNRTRIWSLAGDGTGRRVA</sequence>
<feature type="coiled-coil region" evidence="1">
    <location>
        <begin position="21"/>
        <end position="48"/>
    </location>
</feature>
<organism evidence="2 3">
    <name type="scientific">Pseudovibrio japonicus</name>
    <dbReference type="NCBI Taxonomy" id="366534"/>
    <lineage>
        <taxon>Bacteria</taxon>
        <taxon>Pseudomonadati</taxon>
        <taxon>Pseudomonadota</taxon>
        <taxon>Alphaproteobacteria</taxon>
        <taxon>Hyphomicrobiales</taxon>
        <taxon>Stappiaceae</taxon>
        <taxon>Pseudovibrio</taxon>
    </lineage>
</organism>
<dbReference type="Proteomes" id="UP000637980">
    <property type="component" value="Unassembled WGS sequence"/>
</dbReference>
<evidence type="ECO:0000313" key="2">
    <source>
        <dbReference type="EMBL" id="GHB36549.1"/>
    </source>
</evidence>